<sequence length="110" mass="12151">LFLFCPRPPMDESELFLKIPRPREAFYWSSDAMGRERLSESAAQGPGLPRVVFQVRVGGPASSPEAYALIAQFDRAKGWDPEGIEVSTSLGYPPAQTIGTRQLFFRGSTS</sequence>
<accession>A0AAD7IMD9</accession>
<dbReference type="AlphaFoldDB" id="A0AAD7IMD9"/>
<protein>
    <submittedName>
        <fullName evidence="1">Uncharacterized protein</fullName>
    </submittedName>
</protein>
<feature type="non-terminal residue" evidence="1">
    <location>
        <position position="1"/>
    </location>
</feature>
<gene>
    <name evidence="1" type="ORF">DFH07DRAFT_749224</name>
</gene>
<evidence type="ECO:0000313" key="1">
    <source>
        <dbReference type="EMBL" id="KAJ7744740.1"/>
    </source>
</evidence>
<evidence type="ECO:0000313" key="2">
    <source>
        <dbReference type="Proteomes" id="UP001215280"/>
    </source>
</evidence>
<keyword evidence="2" id="KW-1185">Reference proteome</keyword>
<reference evidence="1" key="1">
    <citation type="submission" date="2023-03" db="EMBL/GenBank/DDBJ databases">
        <title>Massive genome expansion in bonnet fungi (Mycena s.s.) driven by repeated elements and novel gene families across ecological guilds.</title>
        <authorList>
            <consortium name="Lawrence Berkeley National Laboratory"/>
            <person name="Harder C.B."/>
            <person name="Miyauchi S."/>
            <person name="Viragh M."/>
            <person name="Kuo A."/>
            <person name="Thoen E."/>
            <person name="Andreopoulos B."/>
            <person name="Lu D."/>
            <person name="Skrede I."/>
            <person name="Drula E."/>
            <person name="Henrissat B."/>
            <person name="Morin E."/>
            <person name="Kohler A."/>
            <person name="Barry K."/>
            <person name="LaButti K."/>
            <person name="Morin E."/>
            <person name="Salamov A."/>
            <person name="Lipzen A."/>
            <person name="Mereny Z."/>
            <person name="Hegedus B."/>
            <person name="Baldrian P."/>
            <person name="Stursova M."/>
            <person name="Weitz H."/>
            <person name="Taylor A."/>
            <person name="Grigoriev I.V."/>
            <person name="Nagy L.G."/>
            <person name="Martin F."/>
            <person name="Kauserud H."/>
        </authorList>
    </citation>
    <scope>NUCLEOTIDE SEQUENCE</scope>
    <source>
        <strain evidence="1">CBHHK188m</strain>
    </source>
</reference>
<dbReference type="EMBL" id="JARJLG010000106">
    <property type="protein sequence ID" value="KAJ7744740.1"/>
    <property type="molecule type" value="Genomic_DNA"/>
</dbReference>
<organism evidence="1 2">
    <name type="scientific">Mycena maculata</name>
    <dbReference type="NCBI Taxonomy" id="230809"/>
    <lineage>
        <taxon>Eukaryota</taxon>
        <taxon>Fungi</taxon>
        <taxon>Dikarya</taxon>
        <taxon>Basidiomycota</taxon>
        <taxon>Agaricomycotina</taxon>
        <taxon>Agaricomycetes</taxon>
        <taxon>Agaricomycetidae</taxon>
        <taxon>Agaricales</taxon>
        <taxon>Marasmiineae</taxon>
        <taxon>Mycenaceae</taxon>
        <taxon>Mycena</taxon>
    </lineage>
</organism>
<comment type="caution">
    <text evidence="1">The sequence shown here is derived from an EMBL/GenBank/DDBJ whole genome shotgun (WGS) entry which is preliminary data.</text>
</comment>
<name>A0AAD7IMD9_9AGAR</name>
<proteinExistence type="predicted"/>
<dbReference type="Proteomes" id="UP001215280">
    <property type="component" value="Unassembled WGS sequence"/>
</dbReference>